<feature type="domain" description="Cation/H(+) antiporter central" evidence="12">
    <location>
        <begin position="494"/>
        <end position="618"/>
    </location>
</feature>
<keyword evidence="2" id="KW-0813">Transport</keyword>
<dbReference type="InterPro" id="IPR050794">
    <property type="entry name" value="CPA2_transporter"/>
</dbReference>
<reference evidence="14 15" key="1">
    <citation type="submission" date="2024-11" db="EMBL/GenBank/DDBJ databases">
        <title>A near-complete genome assembly of Cinchona calisaya.</title>
        <authorList>
            <person name="Lian D.C."/>
            <person name="Zhao X.W."/>
            <person name="Wei L."/>
        </authorList>
    </citation>
    <scope>NUCLEOTIDE SEQUENCE [LARGE SCALE GENOMIC DNA]</scope>
    <source>
        <tissue evidence="14">Nenye</tissue>
    </source>
</reference>
<keyword evidence="4 10" id="KW-0812">Transmembrane</keyword>
<feature type="transmembrane region" description="Helical" evidence="10">
    <location>
        <begin position="203"/>
        <end position="223"/>
    </location>
</feature>
<feature type="transmembrane region" description="Helical" evidence="10">
    <location>
        <begin position="138"/>
        <end position="158"/>
    </location>
</feature>
<keyword evidence="8 10" id="KW-0472">Membrane</keyword>
<feature type="transmembrane region" description="Helical" evidence="10">
    <location>
        <begin position="353"/>
        <end position="375"/>
    </location>
</feature>
<dbReference type="InterPro" id="IPR038770">
    <property type="entry name" value="Na+/solute_symporter_sf"/>
</dbReference>
<dbReference type="InterPro" id="IPR006153">
    <property type="entry name" value="Cation/H_exchanger_TM"/>
</dbReference>
<feature type="transmembrane region" description="Helical" evidence="10">
    <location>
        <begin position="274"/>
        <end position="298"/>
    </location>
</feature>
<dbReference type="Proteomes" id="UP001630127">
    <property type="component" value="Unassembled WGS sequence"/>
</dbReference>
<protein>
    <recommendedName>
        <fullName evidence="16">Cation/H+ exchanger domain-containing protein</fullName>
    </recommendedName>
</protein>
<evidence type="ECO:0000256" key="4">
    <source>
        <dbReference type="ARBA" id="ARBA00022692"/>
    </source>
</evidence>
<feature type="transmembrane region" description="Helical" evidence="10">
    <location>
        <begin position="170"/>
        <end position="191"/>
    </location>
</feature>
<dbReference type="GO" id="GO:0016020">
    <property type="term" value="C:membrane"/>
    <property type="evidence" value="ECO:0007669"/>
    <property type="project" value="UniProtKB-SubCell"/>
</dbReference>
<feature type="domain" description="Cation/H(+) antiporter C-terminal" evidence="13">
    <location>
        <begin position="637"/>
        <end position="779"/>
    </location>
</feature>
<dbReference type="InterPro" id="IPR057290">
    <property type="entry name" value="CHX17_C"/>
</dbReference>
<dbReference type="EMBL" id="JBJUIK010000009">
    <property type="protein sequence ID" value="KAL3518009.1"/>
    <property type="molecule type" value="Genomic_DNA"/>
</dbReference>
<sequence length="783" mass="87219">MMNNVTNIPIPLPREGKAICRQIYGGHPFGIFYGDNPLQYSVPIMLLELSILMIITRILRFLLKPLRQPRVVPEILGGIIMGPSILSRSKKFHAYFFPDNAEFVLKNIGVLGFMYFLFISGVKTDLTVVTKARKKHWYIALISTVVPLICTISVAIPLRKSMEKELAKASSILGTATLFAMSTFPVLQLIIKEFNLLSSEIGRLTMLIAVISDIIGINCVIAFEAAKQEEAKSSAALWYILSLIVVMASIFGGIRRAMLWIVKTTPVGKPVDQIYVIAILLGVMVVGFVTDMLGIAIANGPLWLGLAVPDGPPLGAILVEKSETIVMDLLLPFSFTYVGLITDVSSMSSNWPVLQPIFLMALTGCITKIIATLLASRFFNMPLKEGLAVSLILNLRGQVELLLFIHWMDFKMITIPYFTMLVLLTTIVTAVVTPLFSILYDPTRPYMVNKRRNIQHNPPNTELRIVASILHEESVGGIINLLEVSNPTTNCPLSVHAIHLTELIARAAPIFIDHEKEELDFEQTNTSPVHKALKLVEDAWQEEIKMHYYTSITAKRSMYQDICELALLKKASLIVLPYHKEQAENNTEREGVKKRVPSINSDVLDHAPCSVGIFVHRGSPKRHLVGISSMESIFHFAVLFLGGADAREALTYADRMAGDPNVSLTVVRFLSNDNEGDDMMEKKLDDGLVTWFWVKHERNCQVIYREVVVNNGQETLAAIRGMSYNNYDMWIVGRMQGINPVIIQGLSDWSKHSELGVIGECLASTDLGSRASILVMQQQILRG</sequence>
<feature type="transmembrane region" description="Helical" evidence="10">
    <location>
        <begin position="387"/>
        <end position="408"/>
    </location>
</feature>
<keyword evidence="3" id="KW-0633">Potassium transport</keyword>
<keyword evidence="6 10" id="KW-1133">Transmembrane helix</keyword>
<organism evidence="14 15">
    <name type="scientific">Cinchona calisaya</name>
    <dbReference type="NCBI Taxonomy" id="153742"/>
    <lineage>
        <taxon>Eukaryota</taxon>
        <taxon>Viridiplantae</taxon>
        <taxon>Streptophyta</taxon>
        <taxon>Embryophyta</taxon>
        <taxon>Tracheophyta</taxon>
        <taxon>Spermatophyta</taxon>
        <taxon>Magnoliopsida</taxon>
        <taxon>eudicotyledons</taxon>
        <taxon>Gunneridae</taxon>
        <taxon>Pentapetalae</taxon>
        <taxon>asterids</taxon>
        <taxon>lamiids</taxon>
        <taxon>Gentianales</taxon>
        <taxon>Rubiaceae</taxon>
        <taxon>Cinchonoideae</taxon>
        <taxon>Cinchoneae</taxon>
        <taxon>Cinchona</taxon>
    </lineage>
</organism>
<comment type="similarity">
    <text evidence="9">Belongs to the monovalent cation:proton antiporter 2 (CPA2) transporter (TC 2.A.37) family. CHX (TC 2.A.37.4) subfamily.</text>
</comment>
<evidence type="ECO:0000313" key="14">
    <source>
        <dbReference type="EMBL" id="KAL3518009.1"/>
    </source>
</evidence>
<feature type="domain" description="Cation/H+ exchanger transmembrane" evidence="11">
    <location>
        <begin position="54"/>
        <end position="435"/>
    </location>
</feature>
<evidence type="ECO:0000256" key="2">
    <source>
        <dbReference type="ARBA" id="ARBA00022448"/>
    </source>
</evidence>
<evidence type="ECO:0000256" key="5">
    <source>
        <dbReference type="ARBA" id="ARBA00022958"/>
    </source>
</evidence>
<evidence type="ECO:0000256" key="3">
    <source>
        <dbReference type="ARBA" id="ARBA00022538"/>
    </source>
</evidence>
<evidence type="ECO:0000256" key="1">
    <source>
        <dbReference type="ARBA" id="ARBA00004141"/>
    </source>
</evidence>
<dbReference type="PANTHER" id="PTHR32468">
    <property type="entry name" value="CATION/H + ANTIPORTER"/>
    <property type="match status" value="1"/>
</dbReference>
<dbReference type="PANTHER" id="PTHR32468:SF109">
    <property type="entry name" value="CATION_H(+) ANTIPORTER 24-RELATED"/>
    <property type="match status" value="1"/>
</dbReference>
<comment type="caution">
    <text evidence="14">The sequence shown here is derived from an EMBL/GenBank/DDBJ whole genome shotgun (WGS) entry which is preliminary data.</text>
</comment>
<name>A0ABD2ZEW5_9GENT</name>
<evidence type="ECO:0000259" key="12">
    <source>
        <dbReference type="Pfam" id="PF23256"/>
    </source>
</evidence>
<gene>
    <name evidence="14" type="ORF">ACH5RR_020598</name>
</gene>
<dbReference type="Gene3D" id="1.20.1530.20">
    <property type="match status" value="1"/>
</dbReference>
<dbReference type="GO" id="GO:0006813">
    <property type="term" value="P:potassium ion transport"/>
    <property type="evidence" value="ECO:0007669"/>
    <property type="project" value="UniProtKB-KW"/>
</dbReference>
<evidence type="ECO:0000313" key="15">
    <source>
        <dbReference type="Proteomes" id="UP001630127"/>
    </source>
</evidence>
<evidence type="ECO:0000256" key="9">
    <source>
        <dbReference type="ARBA" id="ARBA00038341"/>
    </source>
</evidence>
<feature type="transmembrane region" description="Helical" evidence="10">
    <location>
        <begin position="235"/>
        <end position="254"/>
    </location>
</feature>
<dbReference type="AlphaFoldDB" id="A0ABD2ZEW5"/>
<proteinExistence type="inferred from homology"/>
<keyword evidence="15" id="KW-1185">Reference proteome</keyword>
<evidence type="ECO:0000259" key="13">
    <source>
        <dbReference type="Pfam" id="PF23259"/>
    </source>
</evidence>
<dbReference type="Pfam" id="PF00999">
    <property type="entry name" value="Na_H_Exchanger"/>
    <property type="match status" value="1"/>
</dbReference>
<evidence type="ECO:0000256" key="8">
    <source>
        <dbReference type="ARBA" id="ARBA00023136"/>
    </source>
</evidence>
<evidence type="ECO:0000256" key="7">
    <source>
        <dbReference type="ARBA" id="ARBA00023065"/>
    </source>
</evidence>
<feature type="transmembrane region" description="Helical" evidence="10">
    <location>
        <begin position="414"/>
        <end position="440"/>
    </location>
</feature>
<feature type="transmembrane region" description="Helical" evidence="10">
    <location>
        <begin position="40"/>
        <end position="59"/>
    </location>
</feature>
<feature type="transmembrane region" description="Helical" evidence="10">
    <location>
        <begin position="108"/>
        <end position="126"/>
    </location>
</feature>
<evidence type="ECO:0008006" key="16">
    <source>
        <dbReference type="Google" id="ProtNLM"/>
    </source>
</evidence>
<accession>A0ABD2ZEW5</accession>
<evidence type="ECO:0000256" key="10">
    <source>
        <dbReference type="SAM" id="Phobius"/>
    </source>
</evidence>
<evidence type="ECO:0000259" key="11">
    <source>
        <dbReference type="Pfam" id="PF00999"/>
    </source>
</evidence>
<comment type="subcellular location">
    <subcellularLocation>
        <location evidence="1">Membrane</location>
        <topology evidence="1">Multi-pass membrane protein</topology>
    </subcellularLocation>
</comment>
<keyword evidence="7" id="KW-0406">Ion transport</keyword>
<dbReference type="Pfam" id="PF23256">
    <property type="entry name" value="CHX17_2nd"/>
    <property type="match status" value="1"/>
</dbReference>
<evidence type="ECO:0000256" key="6">
    <source>
        <dbReference type="ARBA" id="ARBA00022989"/>
    </source>
</evidence>
<dbReference type="Pfam" id="PF23259">
    <property type="entry name" value="CHX17_C"/>
    <property type="match status" value="1"/>
</dbReference>
<dbReference type="InterPro" id="IPR057291">
    <property type="entry name" value="CHX17_2nd"/>
</dbReference>
<keyword evidence="5" id="KW-0630">Potassium</keyword>
<dbReference type="Gene3D" id="3.40.50.12370">
    <property type="match status" value="1"/>
</dbReference>